<dbReference type="PANTHER" id="PTHR12143">
    <property type="entry name" value="PEPTIDE N-GLYCANASE PNGASE -RELATED"/>
    <property type="match status" value="1"/>
</dbReference>
<evidence type="ECO:0000313" key="4">
    <source>
        <dbReference type="Proteomes" id="UP000279194"/>
    </source>
</evidence>
<dbReference type="InterPro" id="IPR041371">
    <property type="entry name" value="GH92_N"/>
</dbReference>
<dbReference type="Gene3D" id="1.20.1610.10">
    <property type="entry name" value="alpha-1,2-mannosidases domains"/>
    <property type="match status" value="1"/>
</dbReference>
<dbReference type="InterPro" id="IPR014718">
    <property type="entry name" value="GH-type_carb-bd"/>
</dbReference>
<dbReference type="GO" id="GO:0030246">
    <property type="term" value="F:carbohydrate binding"/>
    <property type="evidence" value="ECO:0007669"/>
    <property type="project" value="InterPro"/>
</dbReference>
<reference evidence="3 4" key="1">
    <citation type="submission" date="2018-10" db="EMBL/GenBank/DDBJ databases">
        <title>Streptococcus hillyeri sp. nov., isolated from equine tracheal sample.</title>
        <authorList>
            <person name="Macfadyen A.C."/>
            <person name="Waller A."/>
            <person name="Paterson G.K."/>
        </authorList>
    </citation>
    <scope>NUCLEOTIDE SEQUENCE [LARGE SCALE GENOMIC DNA]</scope>
    <source>
        <strain evidence="3 4">28462</strain>
    </source>
</reference>
<evidence type="ECO:0000259" key="1">
    <source>
        <dbReference type="Pfam" id="PF07971"/>
    </source>
</evidence>
<dbReference type="Pfam" id="PF17678">
    <property type="entry name" value="Glyco_hydro_92N"/>
    <property type="match status" value="1"/>
</dbReference>
<dbReference type="GO" id="GO:0000224">
    <property type="term" value="F:peptide-N4-(N-acetyl-beta-glucosaminyl)asparagine amidase activity"/>
    <property type="evidence" value="ECO:0007669"/>
    <property type="project" value="TreeGrafter"/>
</dbReference>
<dbReference type="Gene3D" id="2.70.98.10">
    <property type="match status" value="1"/>
</dbReference>
<dbReference type="InterPro" id="IPR012939">
    <property type="entry name" value="Glyco_hydro_92"/>
</dbReference>
<dbReference type="GO" id="GO:0005829">
    <property type="term" value="C:cytosol"/>
    <property type="evidence" value="ECO:0007669"/>
    <property type="project" value="TreeGrafter"/>
</dbReference>
<keyword evidence="4" id="KW-1185">Reference proteome</keyword>
<gene>
    <name evidence="3" type="ORF">EAF07_01170</name>
</gene>
<dbReference type="Pfam" id="PF07971">
    <property type="entry name" value="Glyco_hydro_92"/>
    <property type="match status" value="1"/>
</dbReference>
<dbReference type="PANTHER" id="PTHR12143:SF43">
    <property type="entry name" value="PUTATIVE-RELATED"/>
    <property type="match status" value="1"/>
</dbReference>
<dbReference type="SUPFAM" id="SSF48208">
    <property type="entry name" value="Six-hairpin glycosidases"/>
    <property type="match status" value="1"/>
</dbReference>
<dbReference type="Gene3D" id="3.30.2080.10">
    <property type="entry name" value="GH92 mannosidase domain"/>
    <property type="match status" value="1"/>
</dbReference>
<dbReference type="GO" id="GO:0006516">
    <property type="term" value="P:glycoprotein catabolic process"/>
    <property type="evidence" value="ECO:0007669"/>
    <property type="project" value="TreeGrafter"/>
</dbReference>
<dbReference type="NCBIfam" id="TIGR01180">
    <property type="entry name" value="aman2_put"/>
    <property type="match status" value="1"/>
</dbReference>
<accession>A0A3L9DZP9</accession>
<dbReference type="Gene3D" id="1.20.1050.60">
    <property type="entry name" value="alpha-1,2-mannosidase"/>
    <property type="match status" value="1"/>
</dbReference>
<dbReference type="InterPro" id="IPR008928">
    <property type="entry name" value="6-hairpin_glycosidase_sf"/>
</dbReference>
<protein>
    <submittedName>
        <fullName evidence="3">Alpha-mannosidase</fullName>
    </submittedName>
</protein>
<sequence>MTITSHIDTRWGTYNSHAYSNGNCLPLTALPWGMNAFCLQTTDQQGNCFFNPYEPIYQGIRLTHQPSPWLGDFATFLMTPVTGSLSQETLFHRQSSYKTSSAIFRPDLLSVKSNRFQITSQVTPSLYGANYHFSSETKNPISLVLFAPDHACYTITDDYHLTICLHNASETQADHFTFYMNLAFSAPLTQAGQLNGDQFIAGKTFDCLNGHIRLDFAETEVEIKLGTSYISQEQAQYHLSQIGDFQTTLSQASQFWEDKLNRITIEDNEHSDQKNFFYHCLYRTLLFPQTFHEVTKTGDIVHFDTHSGAPKPGRYYTNNGYWDTFRTTYPLYSLLYPDQYQHFLEGILSHYQDTGFLPKWLSPDERGIMPGTLVDGVIADAASKGLGKTLLPQLLQAMLDTRNTEDPSQRYGRHGAKDYQQLGYLPNCYHESVSHSLDYAYSDWCIGQVAKILGNEKLASSLIQSSKSYRQLFDPDTGYMRSKDKEGHFKATFSPYAWGLDYAECSAIQATLGALHDFDGLIELMGGKKAFTEYLDKLLTTEPLFECQNYGYEIHEMSEMAQANIGQLAISNQPSFHIPYLFQLSLRPEQTASLIHDIREHYFSPTYQAYPGDEDNGSLSAWYIFSCLGFYPICPGNPVYHLGIPAFDTIQLHLPTHNLQITSKTGDTEATNLHVHLDDQSVSTLNHHDLITATRLHFHINHSKETQ</sequence>
<dbReference type="OrthoDB" id="9804511at2"/>
<dbReference type="GO" id="GO:0005975">
    <property type="term" value="P:carbohydrate metabolic process"/>
    <property type="evidence" value="ECO:0007669"/>
    <property type="project" value="InterPro"/>
</dbReference>
<name>A0A3L9DZP9_9STRE</name>
<dbReference type="InterPro" id="IPR005887">
    <property type="entry name" value="GH92_a_mannosidase_put"/>
</dbReference>
<feature type="domain" description="Glycosyl hydrolase family 92 N-terminal" evidence="2">
    <location>
        <begin position="7"/>
        <end position="228"/>
    </location>
</feature>
<feature type="domain" description="Glycosyl hydrolase family 92" evidence="1">
    <location>
        <begin position="243"/>
        <end position="700"/>
    </location>
</feature>
<dbReference type="Proteomes" id="UP000279194">
    <property type="component" value="Unassembled WGS sequence"/>
</dbReference>
<evidence type="ECO:0000259" key="2">
    <source>
        <dbReference type="Pfam" id="PF17678"/>
    </source>
</evidence>
<dbReference type="AlphaFoldDB" id="A0A3L9DZP9"/>
<dbReference type="EMBL" id="RCVM01000001">
    <property type="protein sequence ID" value="RLY05337.1"/>
    <property type="molecule type" value="Genomic_DNA"/>
</dbReference>
<evidence type="ECO:0000313" key="3">
    <source>
        <dbReference type="EMBL" id="RLY05337.1"/>
    </source>
</evidence>
<organism evidence="3 4">
    <name type="scientific">Streptococcus hillyeri</name>
    <dbReference type="NCBI Taxonomy" id="2282420"/>
    <lineage>
        <taxon>Bacteria</taxon>
        <taxon>Bacillati</taxon>
        <taxon>Bacillota</taxon>
        <taxon>Bacilli</taxon>
        <taxon>Lactobacillales</taxon>
        <taxon>Streptococcaceae</taxon>
        <taxon>Streptococcus</taxon>
    </lineage>
</organism>
<dbReference type="RefSeq" id="WP_121834462.1">
    <property type="nucleotide sequence ID" value="NZ_CP163513.1"/>
</dbReference>
<proteinExistence type="predicted"/>
<comment type="caution">
    <text evidence="3">The sequence shown here is derived from an EMBL/GenBank/DDBJ whole genome shotgun (WGS) entry which is preliminary data.</text>
</comment>
<dbReference type="InterPro" id="IPR050883">
    <property type="entry name" value="PNGase"/>
</dbReference>